<dbReference type="KEGG" id="more:E1B28_006114"/>
<dbReference type="Gene3D" id="2.60.120.200">
    <property type="match status" value="1"/>
</dbReference>
<dbReference type="InterPro" id="IPR000757">
    <property type="entry name" value="Beta-glucanase-like"/>
</dbReference>
<dbReference type="InterPro" id="IPR013320">
    <property type="entry name" value="ConA-like_dom_sf"/>
</dbReference>
<evidence type="ECO:0000313" key="8">
    <source>
        <dbReference type="Proteomes" id="UP001049176"/>
    </source>
</evidence>
<evidence type="ECO:0000256" key="5">
    <source>
        <dbReference type="SAM" id="SignalP"/>
    </source>
</evidence>
<reference evidence="7" key="1">
    <citation type="journal article" date="2021" name="Genome Biol. Evol.">
        <title>The assembled and annotated genome of the fairy-ring fungus Marasmius oreades.</title>
        <authorList>
            <person name="Hiltunen M."/>
            <person name="Ament-Velasquez S.L."/>
            <person name="Johannesson H."/>
        </authorList>
    </citation>
    <scope>NUCLEOTIDE SEQUENCE</scope>
    <source>
        <strain evidence="7">03SP1</strain>
    </source>
</reference>
<proteinExistence type="predicted"/>
<keyword evidence="4" id="KW-1133">Transmembrane helix</keyword>
<name>A0A9P7S4Y1_9AGAR</name>
<dbReference type="GeneID" id="66075190"/>
<dbReference type="GO" id="GO:0016757">
    <property type="term" value="F:glycosyltransferase activity"/>
    <property type="evidence" value="ECO:0007669"/>
    <property type="project" value="TreeGrafter"/>
</dbReference>
<accession>A0A9P7S4Y1</accession>
<evidence type="ECO:0000313" key="7">
    <source>
        <dbReference type="EMBL" id="KAG7095355.1"/>
    </source>
</evidence>
<dbReference type="GO" id="GO:0009277">
    <property type="term" value="C:fungal-type cell wall"/>
    <property type="evidence" value="ECO:0007669"/>
    <property type="project" value="TreeGrafter"/>
</dbReference>
<dbReference type="GO" id="GO:0004553">
    <property type="term" value="F:hydrolase activity, hydrolyzing O-glycosyl compounds"/>
    <property type="evidence" value="ECO:0007669"/>
    <property type="project" value="InterPro"/>
</dbReference>
<evidence type="ECO:0000259" key="6">
    <source>
        <dbReference type="PROSITE" id="PS51762"/>
    </source>
</evidence>
<evidence type="ECO:0000256" key="2">
    <source>
        <dbReference type="ARBA" id="ARBA00022801"/>
    </source>
</evidence>
<feature type="domain" description="GH16" evidence="6">
    <location>
        <begin position="59"/>
        <end position="276"/>
    </location>
</feature>
<feature type="signal peptide" evidence="5">
    <location>
        <begin position="1"/>
        <end position="20"/>
    </location>
</feature>
<dbReference type="SUPFAM" id="SSF49899">
    <property type="entry name" value="Concanavalin A-like lectins/glucanases"/>
    <property type="match status" value="1"/>
</dbReference>
<dbReference type="PANTHER" id="PTHR10963:SF22">
    <property type="entry name" value="GLYCOSIDASE CRH2-RELATED"/>
    <property type="match status" value="1"/>
</dbReference>
<dbReference type="GO" id="GO:0031505">
    <property type="term" value="P:fungal-type cell wall organization"/>
    <property type="evidence" value="ECO:0007669"/>
    <property type="project" value="TreeGrafter"/>
</dbReference>
<dbReference type="InterPro" id="IPR050546">
    <property type="entry name" value="Glycosyl_Hydrlase_16"/>
</dbReference>
<dbReference type="PROSITE" id="PS51762">
    <property type="entry name" value="GH16_2"/>
    <property type="match status" value="1"/>
</dbReference>
<evidence type="ECO:0000256" key="3">
    <source>
        <dbReference type="ARBA" id="ARBA00023295"/>
    </source>
</evidence>
<dbReference type="RefSeq" id="XP_043011825.1">
    <property type="nucleotide sequence ID" value="XM_043150735.1"/>
</dbReference>
<evidence type="ECO:0000256" key="1">
    <source>
        <dbReference type="ARBA" id="ARBA00022729"/>
    </source>
</evidence>
<organism evidence="7 8">
    <name type="scientific">Marasmius oreades</name>
    <name type="common">fairy-ring Marasmius</name>
    <dbReference type="NCBI Taxonomy" id="181124"/>
    <lineage>
        <taxon>Eukaryota</taxon>
        <taxon>Fungi</taxon>
        <taxon>Dikarya</taxon>
        <taxon>Basidiomycota</taxon>
        <taxon>Agaricomycotina</taxon>
        <taxon>Agaricomycetes</taxon>
        <taxon>Agaricomycetidae</taxon>
        <taxon>Agaricales</taxon>
        <taxon>Marasmiineae</taxon>
        <taxon>Marasmiaceae</taxon>
        <taxon>Marasmius</taxon>
    </lineage>
</organism>
<protein>
    <recommendedName>
        <fullName evidence="6">GH16 domain-containing protein</fullName>
    </recommendedName>
</protein>
<dbReference type="OrthoDB" id="4781at2759"/>
<dbReference type="Pfam" id="PF00722">
    <property type="entry name" value="Glyco_hydro_16"/>
    <property type="match status" value="1"/>
</dbReference>
<comment type="caution">
    <text evidence="7">The sequence shown here is derived from an EMBL/GenBank/DDBJ whole genome shotgun (WGS) entry which is preliminary data.</text>
</comment>
<dbReference type="GO" id="GO:0005975">
    <property type="term" value="P:carbohydrate metabolic process"/>
    <property type="evidence" value="ECO:0007669"/>
    <property type="project" value="InterPro"/>
</dbReference>
<dbReference type="EMBL" id="CM032183">
    <property type="protein sequence ID" value="KAG7095355.1"/>
    <property type="molecule type" value="Genomic_DNA"/>
</dbReference>
<keyword evidence="4" id="KW-0812">Transmembrane</keyword>
<dbReference type="PANTHER" id="PTHR10963">
    <property type="entry name" value="GLYCOSYL HYDROLASE-RELATED"/>
    <property type="match status" value="1"/>
</dbReference>
<dbReference type="Proteomes" id="UP001049176">
    <property type="component" value="Chromosome 3"/>
</dbReference>
<keyword evidence="8" id="KW-1185">Reference proteome</keyword>
<keyword evidence="2" id="KW-0378">Hydrolase</keyword>
<dbReference type="AlphaFoldDB" id="A0A9P7S4Y1"/>
<gene>
    <name evidence="7" type="ORF">E1B28_006114</name>
</gene>
<feature type="transmembrane region" description="Helical" evidence="4">
    <location>
        <begin position="339"/>
        <end position="361"/>
    </location>
</feature>
<keyword evidence="4" id="KW-0472">Membrane</keyword>
<sequence length="362" mass="39087">MHSSLVVVLFSSLFVATVSGTQCNITNPCPKSAPCCSEFGFCGTDDFCLGGCNPLTSFSLTSCKPNPVCKSTTYNFSNTSRILSNATYFDGDVEKYDWTVDKGSIQNSGSDIAMILTSSNGGTRLSSTRYVHYGKITATMKTGRWPGVVTAFITMSNIKDEIDWEMPGNRVTEAQTNLFWQGHVPATTNGDTSKGLSDTFANYHDYAIDWQPEELNFLIDGKVVRTVKKSDTVDSRGVSTYPSTPSRVQLSIWPAGVPSMPQGTRDWSGGDINWNDPDYKAAGQFYAQVKSVSIECADKLPDRNITSYAYGTNSTTDTPSVAYSNASVLLNEGVSMRDLSVGGASGMVMNITAVLMGVALLI</sequence>
<keyword evidence="3" id="KW-0326">Glycosidase</keyword>
<keyword evidence="1 5" id="KW-0732">Signal</keyword>
<evidence type="ECO:0000256" key="4">
    <source>
        <dbReference type="SAM" id="Phobius"/>
    </source>
</evidence>
<feature type="chain" id="PRO_5040484548" description="GH16 domain-containing protein" evidence="5">
    <location>
        <begin position="21"/>
        <end position="362"/>
    </location>
</feature>